<evidence type="ECO:0000256" key="6">
    <source>
        <dbReference type="ARBA" id="ARBA00022692"/>
    </source>
</evidence>
<evidence type="ECO:0000256" key="2">
    <source>
        <dbReference type="ARBA" id="ARBA00007866"/>
    </source>
</evidence>
<evidence type="ECO:0000256" key="11">
    <source>
        <dbReference type="ARBA" id="ARBA00023136"/>
    </source>
</evidence>
<evidence type="ECO:0000256" key="13">
    <source>
        <dbReference type="SAM" id="Phobius"/>
    </source>
</evidence>
<evidence type="ECO:0000256" key="3">
    <source>
        <dbReference type="ARBA" id="ARBA00022448"/>
    </source>
</evidence>
<dbReference type="NCBIfam" id="TIGR01433">
    <property type="entry name" value="CyoA"/>
    <property type="match status" value="1"/>
</dbReference>
<keyword evidence="10 12" id="KW-0560">Oxidoreductase</keyword>
<keyword evidence="7" id="KW-0732">Signal</keyword>
<gene>
    <name evidence="16" type="ORF">HD841_001585</name>
</gene>
<keyword evidence="8 12" id="KW-0249">Electron transport</keyword>
<keyword evidence="6 13" id="KW-0812">Transmembrane</keyword>
<evidence type="ECO:0000256" key="7">
    <source>
        <dbReference type="ARBA" id="ARBA00022729"/>
    </source>
</evidence>
<dbReference type="PROSITE" id="PS50999">
    <property type="entry name" value="COX2_TM"/>
    <property type="match status" value="1"/>
</dbReference>
<evidence type="ECO:0000313" key="16">
    <source>
        <dbReference type="EMBL" id="NYD89805.1"/>
    </source>
</evidence>
<dbReference type="Pfam" id="PF00116">
    <property type="entry name" value="COX2"/>
    <property type="match status" value="1"/>
</dbReference>
<feature type="domain" description="Cytochrome oxidase subunit II transmembrane region profile" evidence="15">
    <location>
        <begin position="25"/>
        <end position="122"/>
    </location>
</feature>
<evidence type="ECO:0000259" key="15">
    <source>
        <dbReference type="PROSITE" id="PS50999"/>
    </source>
</evidence>
<comment type="similarity">
    <text evidence="2 12">Belongs to the cytochrome c oxidase subunit 2 family.</text>
</comment>
<dbReference type="InterPro" id="IPR008972">
    <property type="entry name" value="Cupredoxin"/>
</dbReference>
<dbReference type="InterPro" id="IPR011759">
    <property type="entry name" value="Cyt_c_oxidase_su2_TM_dom"/>
</dbReference>
<keyword evidence="5 12" id="KW-0679">Respiratory chain</keyword>
<keyword evidence="4 12" id="KW-1003">Cell membrane</keyword>
<dbReference type="InterPro" id="IPR036257">
    <property type="entry name" value="Cyt_c_oxidase_su2_TM_sf"/>
</dbReference>
<reference evidence="16 17" key="2">
    <citation type="submission" date="2020-08" db="EMBL/GenBank/DDBJ databases">
        <title>The Agave Microbiome: Exploring the role of microbial communities in plant adaptations to desert environments.</title>
        <authorList>
            <person name="Partida-Martinez L.P."/>
        </authorList>
    </citation>
    <scope>NUCLEOTIDE SEQUENCE [LARGE SCALE GENOMIC DNA]</scope>
    <source>
        <strain evidence="16 17">AS2.3</strain>
    </source>
</reference>
<evidence type="ECO:0000256" key="4">
    <source>
        <dbReference type="ARBA" id="ARBA00022475"/>
    </source>
</evidence>
<evidence type="ECO:0000256" key="1">
    <source>
        <dbReference type="ARBA" id="ARBA00004651"/>
    </source>
</evidence>
<evidence type="ECO:0000256" key="10">
    <source>
        <dbReference type="ARBA" id="ARBA00023002"/>
    </source>
</evidence>
<organism evidence="16 17">
    <name type="scientific">Sphingomonas melonis</name>
    <dbReference type="NCBI Taxonomy" id="152682"/>
    <lineage>
        <taxon>Bacteria</taxon>
        <taxon>Pseudomonadati</taxon>
        <taxon>Pseudomonadota</taxon>
        <taxon>Alphaproteobacteria</taxon>
        <taxon>Sphingomonadales</taxon>
        <taxon>Sphingomonadaceae</taxon>
        <taxon>Sphingomonas</taxon>
    </lineage>
</organism>
<dbReference type="InterPro" id="IPR034227">
    <property type="entry name" value="CuRO_UO_II"/>
</dbReference>
<dbReference type="SUPFAM" id="SSF49503">
    <property type="entry name" value="Cupredoxins"/>
    <property type="match status" value="1"/>
</dbReference>
<dbReference type="Gene3D" id="2.60.40.420">
    <property type="entry name" value="Cupredoxins - blue copper proteins"/>
    <property type="match status" value="1"/>
</dbReference>
<dbReference type="Proteomes" id="UP000517753">
    <property type="component" value="Unassembled WGS sequence"/>
</dbReference>
<accession>A0A7Y9FM41</accession>
<evidence type="ECO:0000256" key="12">
    <source>
        <dbReference type="PIRNR" id="PIRNR000292"/>
    </source>
</evidence>
<dbReference type="InterPro" id="IPR002429">
    <property type="entry name" value="CcO_II-like_C"/>
</dbReference>
<dbReference type="PANTHER" id="PTHR22888:SF18">
    <property type="entry name" value="CYTOCHROME BO(3) UBIQUINOL OXIDASE SUBUNIT 2"/>
    <property type="match status" value="1"/>
</dbReference>
<dbReference type="PROSITE" id="PS50857">
    <property type="entry name" value="COX2_CUA"/>
    <property type="match status" value="1"/>
</dbReference>
<proteinExistence type="inferred from homology"/>
<dbReference type="GO" id="GO:0005886">
    <property type="term" value="C:plasma membrane"/>
    <property type="evidence" value="ECO:0007669"/>
    <property type="project" value="UniProtKB-SubCell"/>
</dbReference>
<comment type="caution">
    <text evidence="16">The sequence shown here is derived from an EMBL/GenBank/DDBJ whole genome shotgun (WGS) entry which is preliminary data.</text>
</comment>
<dbReference type="SUPFAM" id="SSF81464">
    <property type="entry name" value="Cytochrome c oxidase subunit II-like, transmembrane region"/>
    <property type="match status" value="1"/>
</dbReference>
<sequence>MKGPDDLLAADRMLKPIAIAVPALSLGGCAPALLDPAGPVAAGEKTLLINSLAVMLGIVIPVIVATIVFAWWFRAGNGRAKHRPEFAYSGKLELLVWSVPLLVIIFLGGMGWIASHDLDPRRPLVSRQKPVTIQVVALDWKWLFVYPDQGIATVNRVVVPAGTPIDFRITSATVMNSFFVPRLGSQIYAMAGMEAKLNLMADKPGRFRGLSAHYSGEGFSDMDFTVDAVPPQQFAAWAARTRGQGPALTADSYHALARQRGNLKPFAYGSVPPGFFAAAVREAGAPVHETDNGGRES</sequence>
<dbReference type="PROSITE" id="PS51257">
    <property type="entry name" value="PROKAR_LIPOPROTEIN"/>
    <property type="match status" value="1"/>
</dbReference>
<dbReference type="RefSeq" id="WP_373562961.1">
    <property type="nucleotide sequence ID" value="NZ_JACCBY010000002.1"/>
</dbReference>
<name>A0A7Y9FM41_9SPHN</name>
<dbReference type="GO" id="GO:0042773">
    <property type="term" value="P:ATP synthesis coupled electron transport"/>
    <property type="evidence" value="ECO:0007669"/>
    <property type="project" value="TreeGrafter"/>
</dbReference>
<feature type="domain" description="Cytochrome oxidase subunit II copper A binding" evidence="14">
    <location>
        <begin position="128"/>
        <end position="240"/>
    </location>
</feature>
<evidence type="ECO:0000256" key="5">
    <source>
        <dbReference type="ARBA" id="ARBA00022660"/>
    </source>
</evidence>
<protein>
    <recommendedName>
        <fullName evidence="12">Ubiquinol oxidase subunit 2</fullName>
    </recommendedName>
</protein>
<dbReference type="PIRSF" id="PIRSF000292">
    <property type="entry name" value="Ubi_od_II"/>
    <property type="match status" value="1"/>
</dbReference>
<dbReference type="GO" id="GO:0005507">
    <property type="term" value="F:copper ion binding"/>
    <property type="evidence" value="ECO:0007669"/>
    <property type="project" value="InterPro"/>
</dbReference>
<keyword evidence="9 13" id="KW-1133">Transmembrane helix</keyword>
<keyword evidence="11 12" id="KW-0472">Membrane</keyword>
<dbReference type="CDD" id="cd04212">
    <property type="entry name" value="CuRO_UO_II"/>
    <property type="match status" value="1"/>
</dbReference>
<dbReference type="GO" id="GO:0004129">
    <property type="term" value="F:cytochrome-c oxidase activity"/>
    <property type="evidence" value="ECO:0007669"/>
    <property type="project" value="UniProtKB-UniRule"/>
</dbReference>
<feature type="transmembrane region" description="Helical" evidence="13">
    <location>
        <begin position="94"/>
        <end position="114"/>
    </location>
</feature>
<reference evidence="16 17" key="1">
    <citation type="submission" date="2020-07" db="EMBL/GenBank/DDBJ databases">
        <authorList>
            <person name="Partida-Martinez L."/>
            <person name="Huntemann M."/>
            <person name="Clum A."/>
            <person name="Wang J."/>
            <person name="Palaniappan K."/>
            <person name="Ritter S."/>
            <person name="Chen I.-M."/>
            <person name="Stamatis D."/>
            <person name="Reddy T."/>
            <person name="O'Malley R."/>
            <person name="Daum C."/>
            <person name="Shapiro N."/>
            <person name="Ivanova N."/>
            <person name="Kyrpides N."/>
            <person name="Woyke T."/>
        </authorList>
    </citation>
    <scope>NUCLEOTIDE SEQUENCE [LARGE SCALE GENOMIC DNA]</scope>
    <source>
        <strain evidence="16 17">AS2.3</strain>
    </source>
</reference>
<feature type="transmembrane region" description="Helical" evidence="13">
    <location>
        <begin position="52"/>
        <end position="73"/>
    </location>
</feature>
<dbReference type="Gene3D" id="1.10.287.90">
    <property type="match status" value="1"/>
</dbReference>
<evidence type="ECO:0000256" key="9">
    <source>
        <dbReference type="ARBA" id="ARBA00022989"/>
    </source>
</evidence>
<dbReference type="InterPro" id="IPR006333">
    <property type="entry name" value="Cyt_o_ubiquinol_oxidase_su2"/>
</dbReference>
<dbReference type="GO" id="GO:0016682">
    <property type="term" value="F:oxidoreductase activity, acting on diphenols and related substances as donors, oxygen as acceptor"/>
    <property type="evidence" value="ECO:0007669"/>
    <property type="project" value="InterPro"/>
</dbReference>
<keyword evidence="3 12" id="KW-0813">Transport</keyword>
<dbReference type="InterPro" id="IPR045187">
    <property type="entry name" value="CcO_II"/>
</dbReference>
<evidence type="ECO:0000256" key="8">
    <source>
        <dbReference type="ARBA" id="ARBA00022982"/>
    </source>
</evidence>
<evidence type="ECO:0000259" key="14">
    <source>
        <dbReference type="PROSITE" id="PS50857"/>
    </source>
</evidence>
<keyword evidence="17" id="KW-1185">Reference proteome</keyword>
<dbReference type="EMBL" id="JACCBY010000002">
    <property type="protein sequence ID" value="NYD89805.1"/>
    <property type="molecule type" value="Genomic_DNA"/>
</dbReference>
<comment type="subcellular location">
    <subcellularLocation>
        <location evidence="1">Cell membrane</location>
        <topology evidence="1">Multi-pass membrane protein</topology>
    </subcellularLocation>
</comment>
<evidence type="ECO:0000313" key="17">
    <source>
        <dbReference type="Proteomes" id="UP000517753"/>
    </source>
</evidence>
<dbReference type="AlphaFoldDB" id="A0A7Y9FM41"/>
<dbReference type="PANTHER" id="PTHR22888">
    <property type="entry name" value="CYTOCHROME C OXIDASE, SUBUNIT II"/>
    <property type="match status" value="1"/>
</dbReference>